<feature type="domain" description="N-acetyltransferase" evidence="3">
    <location>
        <begin position="172"/>
        <end position="323"/>
    </location>
</feature>
<evidence type="ECO:0000256" key="2">
    <source>
        <dbReference type="ARBA" id="ARBA00023315"/>
    </source>
</evidence>
<evidence type="ECO:0000259" key="3">
    <source>
        <dbReference type="PROSITE" id="PS51186"/>
    </source>
</evidence>
<dbReference type="CDD" id="cd04301">
    <property type="entry name" value="NAT_SF"/>
    <property type="match status" value="2"/>
</dbReference>
<evidence type="ECO:0000313" key="5">
    <source>
        <dbReference type="Proteomes" id="UP001500340"/>
    </source>
</evidence>
<evidence type="ECO:0000313" key="4">
    <source>
        <dbReference type="EMBL" id="GAA0379960.1"/>
    </source>
</evidence>
<dbReference type="InterPro" id="IPR000182">
    <property type="entry name" value="GNAT_dom"/>
</dbReference>
<keyword evidence="1" id="KW-0808">Transferase</keyword>
<dbReference type="PANTHER" id="PTHR43877">
    <property type="entry name" value="AMINOALKYLPHOSPHONATE N-ACETYLTRANSFERASE-RELATED-RELATED"/>
    <property type="match status" value="1"/>
</dbReference>
<organism evidence="4 5">
    <name type="scientific">Paenibacillus motobuensis</name>
    <dbReference type="NCBI Taxonomy" id="295324"/>
    <lineage>
        <taxon>Bacteria</taxon>
        <taxon>Bacillati</taxon>
        <taxon>Bacillota</taxon>
        <taxon>Bacilli</taxon>
        <taxon>Bacillales</taxon>
        <taxon>Paenibacillaceae</taxon>
        <taxon>Paenibacillus</taxon>
    </lineage>
</organism>
<dbReference type="SUPFAM" id="SSF55729">
    <property type="entry name" value="Acyl-CoA N-acyltransferases (Nat)"/>
    <property type="match status" value="2"/>
</dbReference>
<dbReference type="Pfam" id="PF00583">
    <property type="entry name" value="Acetyltransf_1"/>
    <property type="match status" value="2"/>
</dbReference>
<comment type="caution">
    <text evidence="4">The sequence shown here is derived from an EMBL/GenBank/DDBJ whole genome shotgun (WGS) entry which is preliminary data.</text>
</comment>
<evidence type="ECO:0000256" key="1">
    <source>
        <dbReference type="ARBA" id="ARBA00022679"/>
    </source>
</evidence>
<reference evidence="4 5" key="1">
    <citation type="journal article" date="2019" name="Int. J. Syst. Evol. Microbiol.">
        <title>The Global Catalogue of Microorganisms (GCM) 10K type strain sequencing project: providing services to taxonomists for standard genome sequencing and annotation.</title>
        <authorList>
            <consortium name="The Broad Institute Genomics Platform"/>
            <consortium name="The Broad Institute Genome Sequencing Center for Infectious Disease"/>
            <person name="Wu L."/>
            <person name="Ma J."/>
        </authorList>
    </citation>
    <scope>NUCLEOTIDE SEQUENCE [LARGE SCALE GENOMIC DNA]</scope>
    <source>
        <strain evidence="4 5">JCM 12774</strain>
    </source>
</reference>
<keyword evidence="5" id="KW-1185">Reference proteome</keyword>
<keyword evidence="2" id="KW-0012">Acyltransferase</keyword>
<dbReference type="Proteomes" id="UP001500340">
    <property type="component" value="Unassembled WGS sequence"/>
</dbReference>
<protein>
    <recommendedName>
        <fullName evidence="3">N-acetyltransferase domain-containing protein</fullName>
    </recommendedName>
</protein>
<name>A0ABN0Y221_9BACL</name>
<dbReference type="EMBL" id="BAAACX010000006">
    <property type="protein sequence ID" value="GAA0379960.1"/>
    <property type="molecule type" value="Genomic_DNA"/>
</dbReference>
<dbReference type="InterPro" id="IPR016181">
    <property type="entry name" value="Acyl_CoA_acyltransferase"/>
</dbReference>
<sequence>MNFTVRKMRTPDDYSEVADLLNYVFSEETHADNLALEDSKIPAVGTLGKNELGQLTGHDRMRIVAVDEDEAIIGYGISWRAPWTEAGELNHVLIVNPLYRNQGIGATLYKKLEQWANEIGASKLNYEVHDDQDSSIAFAREHGYEQERHNFESVLELNSFDRSMFEDINNRYPILPLTEIDDPDREQMLYELYKETTQDIPGISGDYFDFHEWRKWTLELPESEPENVLVALDGNKFIGVAHLLHFETANSMYNEYTGVRRDYRGQRIALSLKLKAIELAVSKGIEYMRTNNDSLNAPMLTINRDRLKFKAVPGVYKMVKFLKQV</sequence>
<proteinExistence type="predicted"/>
<feature type="domain" description="N-acetyltransferase" evidence="3">
    <location>
        <begin position="3"/>
        <end position="169"/>
    </location>
</feature>
<dbReference type="InterPro" id="IPR050832">
    <property type="entry name" value="Bact_Acetyltransf"/>
</dbReference>
<dbReference type="Gene3D" id="3.40.630.30">
    <property type="match status" value="1"/>
</dbReference>
<dbReference type="PROSITE" id="PS51186">
    <property type="entry name" value="GNAT"/>
    <property type="match status" value="2"/>
</dbReference>
<accession>A0ABN0Y221</accession>
<gene>
    <name evidence="4" type="ORF">GCM10008933_08910</name>
</gene>
<dbReference type="RefSeq" id="WP_343857996.1">
    <property type="nucleotide sequence ID" value="NZ_BAAACX010000006.1"/>
</dbReference>